<dbReference type="InterPro" id="IPR010085">
    <property type="entry name" value="Crot_CoA_red"/>
</dbReference>
<proteinExistence type="predicted"/>
<comment type="caution">
    <text evidence="3">The sequence shown here is derived from an EMBL/GenBank/DDBJ whole genome shotgun (WGS) entry which is preliminary data.</text>
</comment>
<dbReference type="InterPro" id="IPR013149">
    <property type="entry name" value="ADH-like_C"/>
</dbReference>
<evidence type="ECO:0000313" key="3">
    <source>
        <dbReference type="EMBL" id="ODA34386.1"/>
    </source>
</evidence>
<dbReference type="InterPro" id="IPR011032">
    <property type="entry name" value="GroES-like_sf"/>
</dbReference>
<dbReference type="NCBIfam" id="TIGR01751">
    <property type="entry name" value="crot-CoA-red"/>
    <property type="match status" value="1"/>
</dbReference>
<gene>
    <name evidence="3" type="ORF">A8L45_06585</name>
</gene>
<dbReference type="PANTHER" id="PTHR44154:SF1">
    <property type="entry name" value="QUINONE OXIDOREDUCTASE"/>
    <property type="match status" value="1"/>
</dbReference>
<dbReference type="InterPro" id="IPR020843">
    <property type="entry name" value="ER"/>
</dbReference>
<evidence type="ECO:0000259" key="2">
    <source>
        <dbReference type="SMART" id="SM00829"/>
    </source>
</evidence>
<reference evidence="3 4" key="1">
    <citation type="submission" date="2016-05" db="EMBL/GenBank/DDBJ databases">
        <title>Genomic Taxonomy of the Vibrionaceae.</title>
        <authorList>
            <person name="Gomez-Gil B."/>
            <person name="Enciso-Ibarra J."/>
        </authorList>
    </citation>
    <scope>NUCLEOTIDE SEQUENCE [LARGE SCALE GENOMIC DNA]</scope>
    <source>
        <strain evidence="3 4">CAIM 1920</strain>
    </source>
</reference>
<name>A0A1C3EMC7_9GAMM</name>
<dbReference type="GO" id="GO:0043880">
    <property type="term" value="F:crotonyl-CoA reductase activity"/>
    <property type="evidence" value="ECO:0007669"/>
    <property type="project" value="InterPro"/>
</dbReference>
<dbReference type="InterPro" id="IPR013154">
    <property type="entry name" value="ADH-like_N"/>
</dbReference>
<dbReference type="SMART" id="SM00829">
    <property type="entry name" value="PKS_ER"/>
    <property type="match status" value="1"/>
</dbReference>
<dbReference type="InterPro" id="IPR036291">
    <property type="entry name" value="NAD(P)-bd_dom_sf"/>
</dbReference>
<sequence>MPSDLNVLMEMIASEHANADDFANVKLPDSMKALVTLREEQEMFVGMESEDKDPRQSLHYIDVPIPEVEAGEVLVAVMASGINYNTVWSSIFEPLSTFQFLSQFAQYYPRNKKHCLDYHIMGSDASGVVVKVGDGVTLWKPGDRVAVNPSVATLLKHQGHSDGVKDPDGRAWGFETNFGGLAQFCLVQETQLMAKPEHLSWEETASLALVSGTAYRMLVSENGAKMKQGDNVLIWGGAGGMGSLGIQYVLNGGGNPVAVVSGEEKAQLARKLGCKLIVDRQKGRYRFFKENGEENQRHLVAFRAAVERLLENEQVDIAYEHTGRETFGASVFVAKRGGKVVTCGSTTGYQHSFDNRYLWMHVKSIIGSHGANFTEAYEANRLACQGKINPVVSDVYTLESAADSVVKVKANEHVGKIGILCLADKEDLGIRNTELREKVGEDKINIFRDYARQKRAVEEQDNVA</sequence>
<dbReference type="PANTHER" id="PTHR44154">
    <property type="entry name" value="QUINONE OXIDOREDUCTASE"/>
    <property type="match status" value="1"/>
</dbReference>
<keyword evidence="1" id="KW-0521">NADP</keyword>
<dbReference type="EMBL" id="LYBM01000008">
    <property type="protein sequence ID" value="ODA34386.1"/>
    <property type="molecule type" value="Genomic_DNA"/>
</dbReference>
<organism evidence="3 4">
    <name type="scientific">Veronia pacifica</name>
    <dbReference type="NCBI Taxonomy" id="1080227"/>
    <lineage>
        <taxon>Bacteria</taxon>
        <taxon>Pseudomonadati</taxon>
        <taxon>Pseudomonadota</taxon>
        <taxon>Gammaproteobacteria</taxon>
        <taxon>Vibrionales</taxon>
        <taxon>Vibrionaceae</taxon>
        <taxon>Veronia</taxon>
    </lineage>
</organism>
<dbReference type="Gene3D" id="3.90.180.10">
    <property type="entry name" value="Medium-chain alcohol dehydrogenases, catalytic domain"/>
    <property type="match status" value="2"/>
</dbReference>
<dbReference type="InterPro" id="IPR051603">
    <property type="entry name" value="Zinc-ADH_QOR/CCCR"/>
</dbReference>
<dbReference type="Pfam" id="PF00107">
    <property type="entry name" value="ADH_zinc_N"/>
    <property type="match status" value="1"/>
</dbReference>
<keyword evidence="4" id="KW-1185">Reference proteome</keyword>
<feature type="domain" description="Enoyl reductase (ER)" evidence="2">
    <location>
        <begin position="53"/>
        <end position="419"/>
    </location>
</feature>
<dbReference type="SUPFAM" id="SSF51735">
    <property type="entry name" value="NAD(P)-binding Rossmann-fold domains"/>
    <property type="match status" value="1"/>
</dbReference>
<dbReference type="AlphaFoldDB" id="A0A1C3EMC7"/>
<dbReference type="STRING" id="1080227.A8L45_06585"/>
<protein>
    <submittedName>
        <fullName evidence="3">Crotonyl-CoA carboxylase/reductase</fullName>
    </submittedName>
</protein>
<evidence type="ECO:0000256" key="1">
    <source>
        <dbReference type="ARBA" id="ARBA00022857"/>
    </source>
</evidence>
<accession>A0A1C3EMC7</accession>
<dbReference type="Pfam" id="PF08240">
    <property type="entry name" value="ADH_N"/>
    <property type="match status" value="1"/>
</dbReference>
<dbReference type="OrthoDB" id="9785812at2"/>
<evidence type="ECO:0000313" key="4">
    <source>
        <dbReference type="Proteomes" id="UP000094936"/>
    </source>
</evidence>
<dbReference type="Proteomes" id="UP000094936">
    <property type="component" value="Unassembled WGS sequence"/>
</dbReference>
<dbReference type="RefSeq" id="WP_068900461.1">
    <property type="nucleotide sequence ID" value="NZ_JBHUIF010000004.1"/>
</dbReference>
<dbReference type="SUPFAM" id="SSF50129">
    <property type="entry name" value="GroES-like"/>
    <property type="match status" value="1"/>
</dbReference>